<proteinExistence type="predicted"/>
<comment type="caution">
    <text evidence="1">The sequence shown here is derived from an EMBL/GenBank/DDBJ whole genome shotgun (WGS) entry which is preliminary data.</text>
</comment>
<organism evidence="1 2">
    <name type="scientific">Daphnia magna</name>
    <dbReference type="NCBI Taxonomy" id="35525"/>
    <lineage>
        <taxon>Eukaryota</taxon>
        <taxon>Metazoa</taxon>
        <taxon>Ecdysozoa</taxon>
        <taxon>Arthropoda</taxon>
        <taxon>Crustacea</taxon>
        <taxon>Branchiopoda</taxon>
        <taxon>Diplostraca</taxon>
        <taxon>Cladocera</taxon>
        <taxon>Anomopoda</taxon>
        <taxon>Daphniidae</taxon>
        <taxon>Daphnia</taxon>
    </lineage>
</organism>
<evidence type="ECO:0000313" key="2">
    <source>
        <dbReference type="Proteomes" id="UP001234178"/>
    </source>
</evidence>
<keyword evidence="2" id="KW-1185">Reference proteome</keyword>
<name>A0ABQ9Z1B9_9CRUS</name>
<sequence>MSLKLHVDENHERQHQQNVNCGVAQATESQKSLEELLETIPSSPMPLVSTECGPNVRATVIDFTFSERYHSVFDTEGVTNFLSPPDAAVLVAVSEETSSCSIPLLSEEGCRTLTDAEIVSLDNSLYNEKDTIAPDEAVHERTLDASDLDNFSWNVPLPTSSWKWTFFQ</sequence>
<protein>
    <submittedName>
        <fullName evidence="1">Uncharacterized protein</fullName>
    </submittedName>
</protein>
<evidence type="ECO:0000313" key="1">
    <source>
        <dbReference type="EMBL" id="KAK4006624.1"/>
    </source>
</evidence>
<accession>A0ABQ9Z1B9</accession>
<gene>
    <name evidence="1" type="ORF">OUZ56_011781</name>
</gene>
<dbReference type="Proteomes" id="UP001234178">
    <property type="component" value="Unassembled WGS sequence"/>
</dbReference>
<reference evidence="1 2" key="1">
    <citation type="journal article" date="2023" name="Nucleic Acids Res.">
        <title>The hologenome of Daphnia magna reveals possible DNA methylation and microbiome-mediated evolution of the host genome.</title>
        <authorList>
            <person name="Chaturvedi A."/>
            <person name="Li X."/>
            <person name="Dhandapani V."/>
            <person name="Marshall H."/>
            <person name="Kissane S."/>
            <person name="Cuenca-Cambronero M."/>
            <person name="Asole G."/>
            <person name="Calvet F."/>
            <person name="Ruiz-Romero M."/>
            <person name="Marangio P."/>
            <person name="Guigo R."/>
            <person name="Rago D."/>
            <person name="Mirbahai L."/>
            <person name="Eastwood N."/>
            <person name="Colbourne J.K."/>
            <person name="Zhou J."/>
            <person name="Mallon E."/>
            <person name="Orsini L."/>
        </authorList>
    </citation>
    <scope>NUCLEOTIDE SEQUENCE [LARGE SCALE GENOMIC DNA]</scope>
    <source>
        <strain evidence="1">LRV0_1</strain>
    </source>
</reference>
<dbReference type="EMBL" id="JAOYFB010000002">
    <property type="protein sequence ID" value="KAK4006624.1"/>
    <property type="molecule type" value="Genomic_DNA"/>
</dbReference>